<dbReference type="Proteomes" id="UP001049176">
    <property type="component" value="Chromosome 8"/>
</dbReference>
<feature type="transmembrane region" description="Helical" evidence="2">
    <location>
        <begin position="159"/>
        <end position="182"/>
    </location>
</feature>
<feature type="compositionally biased region" description="Basic and acidic residues" evidence="1">
    <location>
        <begin position="313"/>
        <end position="323"/>
    </location>
</feature>
<comment type="caution">
    <text evidence="4">The sequence shown here is derived from an EMBL/GenBank/DDBJ whole genome shotgun (WGS) entry which is preliminary data.</text>
</comment>
<evidence type="ECO:0000313" key="5">
    <source>
        <dbReference type="Proteomes" id="UP001049176"/>
    </source>
</evidence>
<dbReference type="PANTHER" id="PTHR40465">
    <property type="entry name" value="CHROMOSOME 1, WHOLE GENOME SHOTGUN SEQUENCE"/>
    <property type="match status" value="1"/>
</dbReference>
<feature type="transmembrane region" description="Helical" evidence="2">
    <location>
        <begin position="15"/>
        <end position="36"/>
    </location>
</feature>
<dbReference type="KEGG" id="more:E1B28_011965"/>
<keyword evidence="2" id="KW-0812">Transmembrane</keyword>
<gene>
    <name evidence="4" type="ORF">E1B28_011965</name>
</gene>
<name>A0A9P7UMQ4_9AGAR</name>
<dbReference type="PANTHER" id="PTHR40465:SF1">
    <property type="entry name" value="DUF6534 DOMAIN-CONTAINING PROTEIN"/>
    <property type="match status" value="1"/>
</dbReference>
<protein>
    <recommendedName>
        <fullName evidence="3">DUF6534 domain-containing protein</fullName>
    </recommendedName>
</protein>
<dbReference type="RefSeq" id="XP_043004388.1">
    <property type="nucleotide sequence ID" value="XM_043157023.1"/>
</dbReference>
<evidence type="ECO:0000313" key="4">
    <source>
        <dbReference type="EMBL" id="KAG7087917.1"/>
    </source>
</evidence>
<dbReference type="AlphaFoldDB" id="A0A9P7UMQ4"/>
<dbReference type="InterPro" id="IPR045339">
    <property type="entry name" value="DUF6534"/>
</dbReference>
<sequence>MVQGLEFDNTLGANLIGLVIGSVLYGVVCSQAYKYFQSFPKDPFIAKATVISLVILETVHTILITHVTYYYMVTNYMNPLALLQTVWSSLATVTAISLIVFIAHTFYAVQIYHLGKSFCLPGLIITLGLTQLGFCVALSVVGSQTSMLQIPLTSKKFLIIVPLTVGCAGDILCAGALSYYLYINRSGIKRTDSLIWKIMTYAIGTGAISSVVIIAVLIMLALQPLNFIYISIFETLSKLYAVSILVRLNSRTPSSTSGSGIESAIVVSGISASADGVGVESANILTSFRATVREYTPSGSPETSFTTQSQGLKDQDSDRETKTLIESPVWNLSQHSSL</sequence>
<accession>A0A9P7UMQ4</accession>
<feature type="domain" description="DUF6534" evidence="3">
    <location>
        <begin position="167"/>
        <end position="252"/>
    </location>
</feature>
<feature type="transmembrane region" description="Helical" evidence="2">
    <location>
        <begin position="48"/>
        <end position="73"/>
    </location>
</feature>
<reference evidence="4" key="1">
    <citation type="journal article" date="2021" name="Genome Biol. Evol.">
        <title>The assembled and annotated genome of the fairy-ring fungus Marasmius oreades.</title>
        <authorList>
            <person name="Hiltunen M."/>
            <person name="Ament-Velasquez S.L."/>
            <person name="Johannesson H."/>
        </authorList>
    </citation>
    <scope>NUCLEOTIDE SEQUENCE</scope>
    <source>
        <strain evidence="4">03SP1</strain>
    </source>
</reference>
<dbReference type="OrthoDB" id="2535105at2759"/>
<feature type="region of interest" description="Disordered" evidence="1">
    <location>
        <begin position="295"/>
        <end position="326"/>
    </location>
</feature>
<keyword evidence="5" id="KW-1185">Reference proteome</keyword>
<organism evidence="4 5">
    <name type="scientific">Marasmius oreades</name>
    <name type="common">fairy-ring Marasmius</name>
    <dbReference type="NCBI Taxonomy" id="181124"/>
    <lineage>
        <taxon>Eukaryota</taxon>
        <taxon>Fungi</taxon>
        <taxon>Dikarya</taxon>
        <taxon>Basidiomycota</taxon>
        <taxon>Agaricomycotina</taxon>
        <taxon>Agaricomycetes</taxon>
        <taxon>Agaricomycetidae</taxon>
        <taxon>Agaricales</taxon>
        <taxon>Marasmiineae</taxon>
        <taxon>Marasmiaceae</taxon>
        <taxon>Marasmius</taxon>
    </lineage>
</organism>
<feature type="transmembrane region" description="Helical" evidence="2">
    <location>
        <begin position="118"/>
        <end position="139"/>
    </location>
</feature>
<evidence type="ECO:0000256" key="1">
    <source>
        <dbReference type="SAM" id="MobiDB-lite"/>
    </source>
</evidence>
<keyword evidence="2" id="KW-1133">Transmembrane helix</keyword>
<keyword evidence="2" id="KW-0472">Membrane</keyword>
<feature type="compositionally biased region" description="Polar residues" evidence="1">
    <location>
        <begin position="297"/>
        <end position="312"/>
    </location>
</feature>
<dbReference type="Pfam" id="PF20152">
    <property type="entry name" value="DUF6534"/>
    <property type="match status" value="1"/>
</dbReference>
<evidence type="ECO:0000256" key="2">
    <source>
        <dbReference type="SAM" id="Phobius"/>
    </source>
</evidence>
<evidence type="ECO:0000259" key="3">
    <source>
        <dbReference type="Pfam" id="PF20152"/>
    </source>
</evidence>
<dbReference type="GeneID" id="66081040"/>
<feature type="transmembrane region" description="Helical" evidence="2">
    <location>
        <begin position="85"/>
        <end position="106"/>
    </location>
</feature>
<feature type="transmembrane region" description="Helical" evidence="2">
    <location>
        <begin position="194"/>
        <end position="221"/>
    </location>
</feature>
<dbReference type="EMBL" id="CM032188">
    <property type="protein sequence ID" value="KAG7087917.1"/>
    <property type="molecule type" value="Genomic_DNA"/>
</dbReference>
<proteinExistence type="predicted"/>